<organism evidence="7 8">
    <name type="scientific">Tepidimonas aquatica</name>
    <dbReference type="NCBI Taxonomy" id="247482"/>
    <lineage>
        <taxon>Bacteria</taxon>
        <taxon>Pseudomonadati</taxon>
        <taxon>Pseudomonadota</taxon>
        <taxon>Betaproteobacteria</taxon>
        <taxon>Burkholderiales</taxon>
        <taxon>Tepidimonas</taxon>
    </lineage>
</organism>
<evidence type="ECO:0000256" key="2">
    <source>
        <dbReference type="ARBA" id="ARBA00022475"/>
    </source>
</evidence>
<dbReference type="EMBL" id="VJNA01000022">
    <property type="protein sequence ID" value="TSE23408.1"/>
    <property type="molecule type" value="Genomic_DNA"/>
</dbReference>
<dbReference type="GO" id="GO:0005886">
    <property type="term" value="C:plasma membrane"/>
    <property type="evidence" value="ECO:0007669"/>
    <property type="project" value="UniProtKB-SubCell"/>
</dbReference>
<name>A0A554WIL3_9BURK</name>
<reference evidence="7 8" key="1">
    <citation type="submission" date="2019-07" db="EMBL/GenBank/DDBJ databases">
        <title>Tepidimonas aquatica CLN-1 draft genome.</title>
        <authorList>
            <person name="Da Costa M.S."/>
            <person name="Froufe H.J.C."/>
            <person name="Egas C."/>
            <person name="Albuquerque L."/>
        </authorList>
    </citation>
    <scope>NUCLEOTIDE SEQUENCE [LARGE SCALE GENOMIC DNA]</scope>
    <source>
        <strain evidence="7 8">CLN-1</strain>
    </source>
</reference>
<proteinExistence type="predicted"/>
<dbReference type="AlphaFoldDB" id="A0A554WIL3"/>
<dbReference type="Pfam" id="PF03899">
    <property type="entry name" value="ATP-synt_I"/>
    <property type="match status" value="1"/>
</dbReference>
<keyword evidence="3 6" id="KW-0812">Transmembrane</keyword>
<keyword evidence="2" id="KW-1003">Cell membrane</keyword>
<feature type="transmembrane region" description="Helical" evidence="6">
    <location>
        <begin position="130"/>
        <end position="152"/>
    </location>
</feature>
<keyword evidence="5 6" id="KW-0472">Membrane</keyword>
<feature type="transmembrane region" description="Helical" evidence="6">
    <location>
        <begin position="88"/>
        <end position="109"/>
    </location>
</feature>
<accession>A0A554WIL3</accession>
<dbReference type="RefSeq" id="WP_144326373.1">
    <property type="nucleotide sequence ID" value="NZ_VJNA01000022.1"/>
</dbReference>
<evidence type="ECO:0000256" key="5">
    <source>
        <dbReference type="ARBA" id="ARBA00023136"/>
    </source>
</evidence>
<evidence type="ECO:0000256" key="6">
    <source>
        <dbReference type="SAM" id="Phobius"/>
    </source>
</evidence>
<comment type="caution">
    <text evidence="7">The sequence shown here is derived from an EMBL/GenBank/DDBJ whole genome shotgun (WGS) entry which is preliminary data.</text>
</comment>
<feature type="transmembrane region" description="Helical" evidence="6">
    <location>
        <begin position="60"/>
        <end position="82"/>
    </location>
</feature>
<protein>
    <submittedName>
        <fullName evidence="7">ATP synthase I chain</fullName>
    </submittedName>
</protein>
<evidence type="ECO:0000313" key="7">
    <source>
        <dbReference type="EMBL" id="TSE23408.1"/>
    </source>
</evidence>
<evidence type="ECO:0000256" key="3">
    <source>
        <dbReference type="ARBA" id="ARBA00022692"/>
    </source>
</evidence>
<sequence>MASQSAVACASASSAPKATRWRAWDDDADEGDAADFKSLSRAEAERWRQRHATPLVRRALMWQLGLWGLVALLAALAQWLWWPQHTGLALSAAYGGLCVVLPAALMAWGMAGGLRARWRAPRVRPPRQALGAWLVWEGVKLLLALALLVAAPRLVPDVNWLALLVGLVVVLKGYALALWSAGGR</sequence>
<evidence type="ECO:0000256" key="4">
    <source>
        <dbReference type="ARBA" id="ARBA00022989"/>
    </source>
</evidence>
<keyword evidence="8" id="KW-1185">Reference proteome</keyword>
<gene>
    <name evidence="7" type="ORF">Taqua_01804</name>
</gene>
<evidence type="ECO:0000313" key="8">
    <source>
        <dbReference type="Proteomes" id="UP000318554"/>
    </source>
</evidence>
<feature type="transmembrane region" description="Helical" evidence="6">
    <location>
        <begin position="158"/>
        <end position="179"/>
    </location>
</feature>
<dbReference type="InterPro" id="IPR005598">
    <property type="entry name" value="ATP_synth_I"/>
</dbReference>
<comment type="subcellular location">
    <subcellularLocation>
        <location evidence="1">Cell membrane</location>
        <topology evidence="1">Multi-pass membrane protein</topology>
    </subcellularLocation>
</comment>
<evidence type="ECO:0000256" key="1">
    <source>
        <dbReference type="ARBA" id="ARBA00004651"/>
    </source>
</evidence>
<dbReference type="Proteomes" id="UP000318554">
    <property type="component" value="Unassembled WGS sequence"/>
</dbReference>
<keyword evidence="4 6" id="KW-1133">Transmembrane helix</keyword>